<protein>
    <submittedName>
        <fullName evidence="1">DUF6428 family protein</fullName>
    </submittedName>
</protein>
<comment type="caution">
    <text evidence="1">The sequence shown here is derived from an EMBL/GenBank/DDBJ whole genome shotgun (WGS) entry which is preliminary data.</text>
</comment>
<keyword evidence="2" id="KW-1185">Reference proteome</keyword>
<name>A0ABT8LAG8_9BACT</name>
<gene>
    <name evidence="1" type="ORF">QQ020_21905</name>
</gene>
<accession>A0ABT8LAG8</accession>
<dbReference type="Proteomes" id="UP001172083">
    <property type="component" value="Unassembled WGS sequence"/>
</dbReference>
<organism evidence="1 2">
    <name type="scientific">Agaribacillus aureus</name>
    <dbReference type="NCBI Taxonomy" id="3051825"/>
    <lineage>
        <taxon>Bacteria</taxon>
        <taxon>Pseudomonadati</taxon>
        <taxon>Bacteroidota</taxon>
        <taxon>Cytophagia</taxon>
        <taxon>Cytophagales</taxon>
        <taxon>Splendidivirgaceae</taxon>
        <taxon>Agaribacillus</taxon>
    </lineage>
</organism>
<dbReference type="EMBL" id="JAUJEB010000005">
    <property type="protein sequence ID" value="MDN5214749.1"/>
    <property type="molecule type" value="Genomic_DNA"/>
</dbReference>
<evidence type="ECO:0000313" key="2">
    <source>
        <dbReference type="Proteomes" id="UP001172083"/>
    </source>
</evidence>
<evidence type="ECO:0000313" key="1">
    <source>
        <dbReference type="EMBL" id="MDN5214749.1"/>
    </source>
</evidence>
<reference evidence="1" key="1">
    <citation type="submission" date="2023-06" db="EMBL/GenBank/DDBJ databases">
        <title>Genomic of Agaribacillus aureum.</title>
        <authorList>
            <person name="Wang G."/>
        </authorList>
    </citation>
    <scope>NUCLEOTIDE SEQUENCE</scope>
    <source>
        <strain evidence="1">BMA12</strain>
    </source>
</reference>
<dbReference type="RefSeq" id="WP_346760088.1">
    <property type="nucleotide sequence ID" value="NZ_JAUJEB010000005.1"/>
</dbReference>
<sequence>MKLSEIKQALEQVNQVKFQLPNGEEVPAHFHVTEIGNVSKHFIDCGGTIRKEAVINFQLFTDTDYDHRLSNQKLKSIIELSASRLDLEDLEIEVEYQADTIGKYGLAFDGQYFQLTTKQTDCLAKEKCGIPEKKSGVRLSALSAAQNGSCEPGAGCC</sequence>
<proteinExistence type="predicted"/>
<dbReference type="InterPro" id="IPR045534">
    <property type="entry name" value="DUF6428"/>
</dbReference>
<dbReference type="Pfam" id="PF20001">
    <property type="entry name" value="DUF6428"/>
    <property type="match status" value="1"/>
</dbReference>